<keyword evidence="1" id="KW-1133">Transmembrane helix</keyword>
<evidence type="ECO:0000313" key="3">
    <source>
        <dbReference type="Proteomes" id="UP000318017"/>
    </source>
</evidence>
<name>A0A518G8K8_9BACT</name>
<protein>
    <submittedName>
        <fullName evidence="2">Uncharacterized protein</fullName>
    </submittedName>
</protein>
<evidence type="ECO:0000256" key="1">
    <source>
        <dbReference type="SAM" id="Phobius"/>
    </source>
</evidence>
<organism evidence="2 3">
    <name type="scientific">Aureliella helgolandensis</name>
    <dbReference type="NCBI Taxonomy" id="2527968"/>
    <lineage>
        <taxon>Bacteria</taxon>
        <taxon>Pseudomonadati</taxon>
        <taxon>Planctomycetota</taxon>
        <taxon>Planctomycetia</taxon>
        <taxon>Pirellulales</taxon>
        <taxon>Pirellulaceae</taxon>
        <taxon>Aureliella</taxon>
    </lineage>
</organism>
<keyword evidence="1" id="KW-0472">Membrane</keyword>
<sequence>MFNLGILELIIVLGIGLVGLAVVLSVCWGIFCLVKRDAPRQE</sequence>
<proteinExistence type="predicted"/>
<keyword evidence="1" id="KW-0812">Transmembrane</keyword>
<feature type="transmembrane region" description="Helical" evidence="1">
    <location>
        <begin position="6"/>
        <end position="34"/>
    </location>
</feature>
<keyword evidence="3" id="KW-1185">Reference proteome</keyword>
<gene>
    <name evidence="2" type="ORF">Q31a_32460</name>
</gene>
<dbReference type="AlphaFoldDB" id="A0A518G8K8"/>
<dbReference type="KEGG" id="ahel:Q31a_32460"/>
<dbReference type="Proteomes" id="UP000318017">
    <property type="component" value="Chromosome"/>
</dbReference>
<evidence type="ECO:0000313" key="2">
    <source>
        <dbReference type="EMBL" id="QDV24924.1"/>
    </source>
</evidence>
<reference evidence="2 3" key="1">
    <citation type="submission" date="2019-02" db="EMBL/GenBank/DDBJ databases">
        <title>Deep-cultivation of Planctomycetes and their phenomic and genomic characterization uncovers novel biology.</title>
        <authorList>
            <person name="Wiegand S."/>
            <person name="Jogler M."/>
            <person name="Boedeker C."/>
            <person name="Pinto D."/>
            <person name="Vollmers J."/>
            <person name="Rivas-Marin E."/>
            <person name="Kohn T."/>
            <person name="Peeters S.H."/>
            <person name="Heuer A."/>
            <person name="Rast P."/>
            <person name="Oberbeckmann S."/>
            <person name="Bunk B."/>
            <person name="Jeske O."/>
            <person name="Meyerdierks A."/>
            <person name="Storesund J.E."/>
            <person name="Kallscheuer N."/>
            <person name="Luecker S."/>
            <person name="Lage O.M."/>
            <person name="Pohl T."/>
            <person name="Merkel B.J."/>
            <person name="Hornburger P."/>
            <person name="Mueller R.-W."/>
            <person name="Bruemmer F."/>
            <person name="Labrenz M."/>
            <person name="Spormann A.M."/>
            <person name="Op den Camp H."/>
            <person name="Overmann J."/>
            <person name="Amann R."/>
            <person name="Jetten M.S.M."/>
            <person name="Mascher T."/>
            <person name="Medema M.H."/>
            <person name="Devos D.P."/>
            <person name="Kaster A.-K."/>
            <person name="Ovreas L."/>
            <person name="Rohde M."/>
            <person name="Galperin M.Y."/>
            <person name="Jogler C."/>
        </authorList>
    </citation>
    <scope>NUCLEOTIDE SEQUENCE [LARGE SCALE GENOMIC DNA]</scope>
    <source>
        <strain evidence="2 3">Q31a</strain>
    </source>
</reference>
<accession>A0A518G8K8</accession>
<dbReference type="EMBL" id="CP036298">
    <property type="protein sequence ID" value="QDV24924.1"/>
    <property type="molecule type" value="Genomic_DNA"/>
</dbReference>
<dbReference type="RefSeq" id="WP_261342718.1">
    <property type="nucleotide sequence ID" value="NZ_CP036298.1"/>
</dbReference>